<name>A0A8X6XZJ9_9ARAC</name>
<organism evidence="2 3">
    <name type="scientific">Trichonephila inaurata madagascariensis</name>
    <dbReference type="NCBI Taxonomy" id="2747483"/>
    <lineage>
        <taxon>Eukaryota</taxon>
        <taxon>Metazoa</taxon>
        <taxon>Ecdysozoa</taxon>
        <taxon>Arthropoda</taxon>
        <taxon>Chelicerata</taxon>
        <taxon>Arachnida</taxon>
        <taxon>Araneae</taxon>
        <taxon>Araneomorphae</taxon>
        <taxon>Entelegynae</taxon>
        <taxon>Araneoidea</taxon>
        <taxon>Nephilidae</taxon>
        <taxon>Trichonephila</taxon>
        <taxon>Trichonephila inaurata</taxon>
    </lineage>
</organism>
<comment type="caution">
    <text evidence="2">The sequence shown here is derived from an EMBL/GenBank/DDBJ whole genome shotgun (WGS) entry which is preliminary data.</text>
</comment>
<reference evidence="2" key="1">
    <citation type="submission" date="2020-08" db="EMBL/GenBank/DDBJ databases">
        <title>Multicomponent nature underlies the extraordinary mechanical properties of spider dragline silk.</title>
        <authorList>
            <person name="Kono N."/>
            <person name="Nakamura H."/>
            <person name="Mori M."/>
            <person name="Yoshida Y."/>
            <person name="Ohtoshi R."/>
            <person name="Malay A.D."/>
            <person name="Moran D.A.P."/>
            <person name="Tomita M."/>
            <person name="Numata K."/>
            <person name="Arakawa K."/>
        </authorList>
    </citation>
    <scope>NUCLEOTIDE SEQUENCE</scope>
</reference>
<feature type="region of interest" description="Disordered" evidence="1">
    <location>
        <begin position="1"/>
        <end position="25"/>
    </location>
</feature>
<accession>A0A8X6XZJ9</accession>
<evidence type="ECO:0000256" key="1">
    <source>
        <dbReference type="SAM" id="MobiDB-lite"/>
    </source>
</evidence>
<dbReference type="AlphaFoldDB" id="A0A8X6XZJ9"/>
<dbReference type="EMBL" id="BMAV01014149">
    <property type="protein sequence ID" value="GFY62244.1"/>
    <property type="molecule type" value="Genomic_DNA"/>
</dbReference>
<dbReference type="Proteomes" id="UP000886998">
    <property type="component" value="Unassembled WGS sequence"/>
</dbReference>
<proteinExistence type="predicted"/>
<gene>
    <name evidence="2" type="ORF">TNIN_165791</name>
</gene>
<evidence type="ECO:0000313" key="2">
    <source>
        <dbReference type="EMBL" id="GFY62244.1"/>
    </source>
</evidence>
<protein>
    <submittedName>
        <fullName evidence="2">Uncharacterized protein</fullName>
    </submittedName>
</protein>
<sequence length="104" mass="12238">MHPKSIIGKGRENKKRRSDVNLKARWTGRMGSDKSNKFPFLEKFAIGGHFQGILRTLENRNEVVLLPRTINRRYYVTVVKIQRVILEPKRIKVYTAVFLKLWDA</sequence>
<keyword evidence="3" id="KW-1185">Reference proteome</keyword>
<evidence type="ECO:0000313" key="3">
    <source>
        <dbReference type="Proteomes" id="UP000886998"/>
    </source>
</evidence>